<keyword evidence="1" id="KW-1133">Transmembrane helix</keyword>
<evidence type="ECO:0000313" key="2">
    <source>
        <dbReference type="EMBL" id="GIO26488.1"/>
    </source>
</evidence>
<evidence type="ECO:0000256" key="1">
    <source>
        <dbReference type="SAM" id="Phobius"/>
    </source>
</evidence>
<organism evidence="2 3">
    <name type="scientific">Ornithinibacillus bavariensis</name>
    <dbReference type="NCBI Taxonomy" id="545502"/>
    <lineage>
        <taxon>Bacteria</taxon>
        <taxon>Bacillati</taxon>
        <taxon>Bacillota</taxon>
        <taxon>Bacilli</taxon>
        <taxon>Bacillales</taxon>
        <taxon>Bacillaceae</taxon>
        <taxon>Ornithinibacillus</taxon>
    </lineage>
</organism>
<gene>
    <name evidence="2" type="ORF">J43TS3_10990</name>
</gene>
<proteinExistence type="predicted"/>
<accession>A0A920C6D6</accession>
<evidence type="ECO:0000313" key="3">
    <source>
        <dbReference type="Proteomes" id="UP000676917"/>
    </source>
</evidence>
<keyword evidence="1" id="KW-0472">Membrane</keyword>
<keyword evidence="1" id="KW-0812">Transmembrane</keyword>
<dbReference type="AlphaFoldDB" id="A0A920C6D6"/>
<dbReference type="Proteomes" id="UP000676917">
    <property type="component" value="Unassembled WGS sequence"/>
</dbReference>
<keyword evidence="3" id="KW-1185">Reference proteome</keyword>
<dbReference type="RefSeq" id="WP_212920070.1">
    <property type="nucleotide sequence ID" value="NZ_BORP01000001.1"/>
</dbReference>
<comment type="caution">
    <text evidence="2">The sequence shown here is derived from an EMBL/GenBank/DDBJ whole genome shotgun (WGS) entry which is preliminary data.</text>
</comment>
<dbReference type="EMBL" id="BORP01000001">
    <property type="protein sequence ID" value="GIO26488.1"/>
    <property type="molecule type" value="Genomic_DNA"/>
</dbReference>
<reference evidence="2" key="1">
    <citation type="submission" date="2021-03" db="EMBL/GenBank/DDBJ databases">
        <title>Antimicrobial resistance genes in bacteria isolated from Japanese honey, and their potential for conferring macrolide and lincosamide resistance in the American foulbrood pathogen Paenibacillus larvae.</title>
        <authorList>
            <person name="Okamoto M."/>
            <person name="Kumagai M."/>
            <person name="Kanamori H."/>
            <person name="Takamatsu D."/>
        </authorList>
    </citation>
    <scope>NUCLEOTIDE SEQUENCE</scope>
    <source>
        <strain evidence="2">J43TS3</strain>
    </source>
</reference>
<name>A0A920C6D6_9BACI</name>
<sequence>MSSIGIPGLVLTLIPLLVPIALIVFLLIWIYQIKVSNDVQVKQNQKIIDLLEKLNRK</sequence>
<protein>
    <submittedName>
        <fullName evidence="2">Uncharacterized protein</fullName>
    </submittedName>
</protein>
<feature type="transmembrane region" description="Helical" evidence="1">
    <location>
        <begin position="6"/>
        <end position="31"/>
    </location>
</feature>